<sequence length="639" mass="71380">MHLGSVVERAAETQAQNLARAKQQEAALQLEVEALSGCASKKKAGECWSVAVTGKKCKIISEDGSDIALNDYSGRNPSGRGNTQRKIVESDDDEGSDASKSPTPGVCYEERPSGGSDEAGEAASGDDELNSVTPIDRIGRLAAETPLIRSQNDADQYLNFKDNDSTEEVLPPANRNEQQQCEDENEDELEYGDDEPRRIMKNQHSSHRWRHQPIQCIQAQVAYHLMVTLLTYVLQQTVFLPDYQDGPEVRGESDSHRDLQGGAHLSQQHSRSNLTASQCRLRHTHNSASTTNNPTRKKSTHQENFENEAPTIKTAQCPSSKLAKKVNVSTSKLTVNIPQEKEWPESSTLTLHPTGHYLRISDQPTEIRSVIQHAIKSATIEVVYHDAYPDPVDAIRKIRKILLGSARALNHTHPMQGFQFIKERIKSPDHGFTDALGKVVTERFSAIHSDAKDVAERCIVGYDLTGTKSICRERVDVLLTQDNYAYPGTWAAGCNGEITRTPDRGKPYAGKPIITCMRALYKQIDPHQHQPDIFVSSSKDHPQELELTPGLVTLTATTVFAVLRDWKSGEMCHSKFEGNTFNRTYKNNLEWMAAARDHNPDNYHLLMHGLYKLIMAEEKQEEKEMENSMPASTIDNISF</sequence>
<feature type="compositionally biased region" description="Polar residues" evidence="1">
    <location>
        <begin position="73"/>
        <end position="85"/>
    </location>
</feature>
<comment type="caution">
    <text evidence="3">The sequence shown here is derived from an EMBL/GenBank/DDBJ whole genome shotgun (WGS) entry which is preliminary data.</text>
</comment>
<dbReference type="GeneID" id="66074395"/>
<evidence type="ECO:0000313" key="4">
    <source>
        <dbReference type="Proteomes" id="UP001049176"/>
    </source>
</evidence>
<feature type="compositionally biased region" description="Polar residues" evidence="1">
    <location>
        <begin position="265"/>
        <end position="278"/>
    </location>
</feature>
<feature type="domain" description="DUF6532" evidence="2">
    <location>
        <begin position="374"/>
        <end position="592"/>
    </location>
</feature>
<dbReference type="RefSeq" id="XP_043014481.1">
    <property type="nucleotide sequence ID" value="XM_043149873.1"/>
</dbReference>
<reference evidence="3" key="1">
    <citation type="journal article" date="2021" name="Genome Biol. Evol.">
        <title>The assembled and annotated genome of the fairy-ring fungus Marasmius oreades.</title>
        <authorList>
            <person name="Hiltunen M."/>
            <person name="Ament-Velasquez S.L."/>
            <person name="Johannesson H."/>
        </authorList>
    </citation>
    <scope>NUCLEOTIDE SEQUENCE</scope>
    <source>
        <strain evidence="3">03SP1</strain>
    </source>
</reference>
<dbReference type="Proteomes" id="UP001049176">
    <property type="component" value="Chromosome 2"/>
</dbReference>
<evidence type="ECO:0000259" key="2">
    <source>
        <dbReference type="Pfam" id="PF20149"/>
    </source>
</evidence>
<feature type="compositionally biased region" description="Acidic residues" evidence="1">
    <location>
        <begin position="118"/>
        <end position="129"/>
    </location>
</feature>
<feature type="region of interest" description="Disordered" evidence="1">
    <location>
        <begin position="164"/>
        <end position="190"/>
    </location>
</feature>
<feature type="region of interest" description="Disordered" evidence="1">
    <location>
        <begin position="68"/>
        <end position="133"/>
    </location>
</feature>
<dbReference type="OrthoDB" id="3225557at2759"/>
<name>A0A9P7V0H7_9AGAR</name>
<feature type="compositionally biased region" description="Basic and acidic residues" evidence="1">
    <location>
        <begin position="247"/>
        <end position="259"/>
    </location>
</feature>
<keyword evidence="4" id="KW-1185">Reference proteome</keyword>
<evidence type="ECO:0000256" key="1">
    <source>
        <dbReference type="SAM" id="MobiDB-lite"/>
    </source>
</evidence>
<accession>A0A9P7V0H7</accession>
<dbReference type="InterPro" id="IPR045341">
    <property type="entry name" value="DUF6532"/>
</dbReference>
<organism evidence="3 4">
    <name type="scientific">Marasmius oreades</name>
    <name type="common">fairy-ring Marasmius</name>
    <dbReference type="NCBI Taxonomy" id="181124"/>
    <lineage>
        <taxon>Eukaryota</taxon>
        <taxon>Fungi</taxon>
        <taxon>Dikarya</taxon>
        <taxon>Basidiomycota</taxon>
        <taxon>Agaricomycotina</taxon>
        <taxon>Agaricomycetes</taxon>
        <taxon>Agaricomycetidae</taxon>
        <taxon>Agaricales</taxon>
        <taxon>Marasmiineae</taxon>
        <taxon>Marasmiaceae</taxon>
        <taxon>Marasmius</taxon>
    </lineage>
</organism>
<feature type="compositionally biased region" description="Acidic residues" evidence="1">
    <location>
        <begin position="180"/>
        <end position="190"/>
    </location>
</feature>
<evidence type="ECO:0000313" key="3">
    <source>
        <dbReference type="EMBL" id="KAG7098011.1"/>
    </source>
</evidence>
<dbReference type="EMBL" id="CM032182">
    <property type="protein sequence ID" value="KAG7098011.1"/>
    <property type="molecule type" value="Genomic_DNA"/>
</dbReference>
<protein>
    <recommendedName>
        <fullName evidence="2">DUF6532 domain-containing protein</fullName>
    </recommendedName>
</protein>
<proteinExistence type="predicted"/>
<dbReference type="KEGG" id="more:E1B28_005319"/>
<feature type="region of interest" description="Disordered" evidence="1">
    <location>
        <begin position="245"/>
        <end position="320"/>
    </location>
</feature>
<gene>
    <name evidence="3" type="ORF">E1B28_005319</name>
</gene>
<dbReference type="Pfam" id="PF20149">
    <property type="entry name" value="DUF6532"/>
    <property type="match status" value="1"/>
</dbReference>
<dbReference type="AlphaFoldDB" id="A0A9P7V0H7"/>